<feature type="region of interest" description="Disordered" evidence="1">
    <location>
        <begin position="146"/>
        <end position="174"/>
    </location>
</feature>
<protein>
    <submittedName>
        <fullName evidence="2">FOG: TPR repeat</fullName>
    </submittedName>
</protein>
<dbReference type="EMBL" id="CAADIK010000029">
    <property type="protein sequence ID" value="VFR72177.1"/>
    <property type="molecule type" value="Genomic_DNA"/>
</dbReference>
<evidence type="ECO:0000313" key="4">
    <source>
        <dbReference type="EMBL" id="VFR95827.1"/>
    </source>
</evidence>
<dbReference type="SMART" id="SM00028">
    <property type="entry name" value="TPR"/>
    <property type="match status" value="3"/>
</dbReference>
<reference evidence="2" key="1">
    <citation type="submission" date="2019-03" db="EMBL/GenBank/DDBJ databases">
        <authorList>
            <person name="Danneels B."/>
        </authorList>
    </citation>
    <scope>NUCLEOTIDE SEQUENCE</scope>
</reference>
<dbReference type="AlphaFoldDB" id="A0A484S2C5"/>
<dbReference type="InterPro" id="IPR011990">
    <property type="entry name" value="TPR-like_helical_dom_sf"/>
</dbReference>
<dbReference type="Gene3D" id="1.25.40.10">
    <property type="entry name" value="Tetratricopeptide repeat domain"/>
    <property type="match status" value="2"/>
</dbReference>
<evidence type="ECO:0000256" key="1">
    <source>
        <dbReference type="SAM" id="MobiDB-lite"/>
    </source>
</evidence>
<feature type="compositionally biased region" description="Acidic residues" evidence="1">
    <location>
        <begin position="158"/>
        <end position="174"/>
    </location>
</feature>
<evidence type="ECO:0000313" key="2">
    <source>
        <dbReference type="EMBL" id="VFR56734.1"/>
    </source>
</evidence>
<accession>A0A484S2C5</accession>
<evidence type="ECO:0000313" key="3">
    <source>
        <dbReference type="EMBL" id="VFR72177.1"/>
    </source>
</evidence>
<dbReference type="EMBL" id="CAADIZ010000012">
    <property type="protein sequence ID" value="VFS22291.1"/>
    <property type="molecule type" value="Genomic_DNA"/>
</dbReference>
<organism evidence="2">
    <name type="scientific">plant metagenome</name>
    <dbReference type="NCBI Taxonomy" id="1297885"/>
    <lineage>
        <taxon>unclassified sequences</taxon>
        <taxon>metagenomes</taxon>
        <taxon>organismal metagenomes</taxon>
    </lineage>
</organism>
<name>A0A484S2C5_9ZZZZ</name>
<gene>
    <name evidence="2" type="ORF">BRI6_4078</name>
    <name evidence="3" type="ORF">BRI9_4138</name>
    <name evidence="4" type="ORF">IVO3_4137</name>
    <name evidence="5" type="ORF">RAN7_4069</name>
</gene>
<dbReference type="SUPFAM" id="SSF48452">
    <property type="entry name" value="TPR-like"/>
    <property type="match status" value="2"/>
</dbReference>
<sequence>MSDPRPLPPEAEQWLDAHCAQGRQARIQGDMAEAERHFLAAWDAIPEPKLDHEYADSLSVGLTEFYRDMGRPAEALPWLARAAEAYGEDEPGVRFLAGSVHYAAAEYDAAYALFDELFQAYRQRPFQGEHPGYLAFYHARADALRDGRQPVDPPSPELSDDDLPDDEEPLPPELPDDIYEEVEALAEEGNSLSDDGDDAGAEAVWRQALDLLPEPRTEWEAHTWLCASIGEACYLQGRHADAKAMFFDALNGPGGVDNPFVHYMLGKSLFHEGDLERAADELLRAYMLDSVEIFDGDQEEGAEMLQILQDRGLADDELTPRSWTV</sequence>
<dbReference type="InterPro" id="IPR019734">
    <property type="entry name" value="TPR_rpt"/>
</dbReference>
<proteinExistence type="predicted"/>
<evidence type="ECO:0000313" key="5">
    <source>
        <dbReference type="EMBL" id="VFS22291.1"/>
    </source>
</evidence>
<dbReference type="EMBL" id="CAADIP010000049">
    <property type="protein sequence ID" value="VFR95827.1"/>
    <property type="molecule type" value="Genomic_DNA"/>
</dbReference>
<dbReference type="EMBL" id="CAADII010000069">
    <property type="protein sequence ID" value="VFR56734.1"/>
    <property type="molecule type" value="Genomic_DNA"/>
</dbReference>